<feature type="region of interest" description="Disordered" evidence="6">
    <location>
        <begin position="1"/>
        <end position="40"/>
    </location>
</feature>
<dbReference type="GeneID" id="8574794"/>
<organism evidence="9 10">
    <name type="scientific">Caenorhabditis briggsae</name>
    <dbReference type="NCBI Taxonomy" id="6238"/>
    <lineage>
        <taxon>Eukaryota</taxon>
        <taxon>Metazoa</taxon>
        <taxon>Ecdysozoa</taxon>
        <taxon>Nematoda</taxon>
        <taxon>Chromadorea</taxon>
        <taxon>Rhabditida</taxon>
        <taxon>Rhabditina</taxon>
        <taxon>Rhabditomorpha</taxon>
        <taxon>Rhabditoidea</taxon>
        <taxon>Rhabditidae</taxon>
        <taxon>Peloderinae</taxon>
        <taxon>Caenorhabditis</taxon>
    </lineage>
</organism>
<evidence type="ECO:0000256" key="4">
    <source>
        <dbReference type="ARBA" id="ARBA00022806"/>
    </source>
</evidence>
<dbReference type="WormBase" id="CBG22588">
    <property type="protein sequence ID" value="CBP48831"/>
    <property type="gene ID" value="WBGene00041115"/>
</dbReference>
<dbReference type="Gene3D" id="3.40.50.300">
    <property type="entry name" value="P-loop containing nucleotide triphosphate hydrolases"/>
    <property type="match status" value="2"/>
</dbReference>
<dbReference type="InterPro" id="IPR047187">
    <property type="entry name" value="SF1_C_Upf1"/>
</dbReference>
<gene>
    <name evidence="9 11" type="ORF">CBG22588</name>
    <name evidence="9" type="ORF">CBG_22588</name>
</gene>
<dbReference type="InterPro" id="IPR041677">
    <property type="entry name" value="DNA2/NAM7_AAA_11"/>
</dbReference>
<dbReference type="RefSeq" id="XP_045097606.1">
    <property type="nucleotide sequence ID" value="XM_045244984.1"/>
</dbReference>
<evidence type="ECO:0000256" key="2">
    <source>
        <dbReference type="ARBA" id="ARBA00022741"/>
    </source>
</evidence>
<evidence type="ECO:0000259" key="7">
    <source>
        <dbReference type="Pfam" id="PF13086"/>
    </source>
</evidence>
<dbReference type="InterPro" id="IPR027417">
    <property type="entry name" value="P-loop_NTPase"/>
</dbReference>
<dbReference type="SUPFAM" id="SSF52540">
    <property type="entry name" value="P-loop containing nucleoside triphosphate hydrolases"/>
    <property type="match status" value="1"/>
</dbReference>
<feature type="compositionally biased region" description="Basic and acidic residues" evidence="6">
    <location>
        <begin position="1120"/>
        <end position="1131"/>
    </location>
</feature>
<dbReference type="GO" id="GO:0016787">
    <property type="term" value="F:hydrolase activity"/>
    <property type="evidence" value="ECO:0007669"/>
    <property type="project" value="UniProtKB-KW"/>
</dbReference>
<dbReference type="PANTHER" id="PTHR43788:SF16">
    <property type="entry name" value="HELICASE WITH ZINC FINGER 2"/>
    <property type="match status" value="1"/>
</dbReference>
<evidence type="ECO:0000313" key="10">
    <source>
        <dbReference type="Proteomes" id="UP000008549"/>
    </source>
</evidence>
<sequence length="1237" mass="140955">MPIFFSNRNRTTTPRVNNRGKKPENLKKNQSKAAGDAKKIPNEWDSNAFSRFYFFDVRQRRDTGSNGEAEDLGPQQMEIDKYTHRHAINFAGKSLEWAKETSKKRKVLEPTLDAQLAPSRCIFKFDATQSIRAYYRVVSEHEDKYVLMACHTNLHGFHRGDLRFVEVNARTVTDGFEKFSIVGKLFLGDILAVTKLSKMSKKPLDPPKALKMNPDSTMIWEVAEMRILERKLVHRTVFAFMKCGSAIVKGKNEAAAVLLNDNSPIDLESLYTGSAFIPTKLASRISYDYKKEVKSKLLEYSSRFSSCPNALATIYKYELSPELTQKFNIRKDAFKQSTDSEEITELCTQMGQSAVLTLSDGRADSRMFPMLNPVKEEEGVKFSISNPLKYPTEGLWNCSNRVRFEGMCGKIDATIETVIPEENVLKIYARVSKESLRRLNFREGTFVVYQREAREATMLEDGYLRKLHSSRKGRQIIEALYGGVSLKRDLSILGNNSHRNKLITPKFIFPGPAPHCIFPSDPPTSLNEFQNQYVSMMTSSYYPMLLGSSPFGCGKSMTIVMAAIEKCKRHESSQQFLITESNYASVNLIDIARKVKKSKMKIMRYVTESNWKELPEHCRTEYDLPVLMSAIFKQLAHGEIGNRESTSITEKMIILAYLISKKEFMEDLLSSPLKTFHSNYKSDVEDYPIQRRNREAFEILLRFYKPNVIVITADTLQSMMNCSVYFNVVMIQIDEACQLPECTLISLLRLFPNANYGLIGDIKQLPPYCEDELKGKLKEYGIGNTMERAIEEKMFPEAILRYVYRCHPKITELLSELFYDGNLISGVEEIQRNEFMRRRQDFWPNPHYPIIVVHNRDKAYKIGTSCGNRTEKILAKQIVKELLKEENGYQLKPSDIGVISFYAGQTSAETLKFCFPVLSDSFRGTGVNCGTVDAFQGSEREVIILCCTNERISEFMQLSNRLNVAMSRARQATIIIGNSIGLSEAKYWSQIVKKVEENGGVVDTTKCPFHVEPEALLKSNKKKSEESEKIEEIGDDKTGEIEEKRNSVRQGRDSNQKDSSSKPSDARTSDSKPIDHLKNSRNQIQNKAQNSEKADENVPKTQNASRKRNRGGHRGRQKSQKSDGDGLKKLSGELGAMKLKQETVAEGQVEKPPIDDANRLRGAMRKRDGARRNTVKDNKNGTQNETVLFFDLEISKLIHLQTEAGPVVAKPEINPKKRRYWRFSNKNDGEIKKKTSD</sequence>
<feature type="compositionally biased region" description="Basic and acidic residues" evidence="6">
    <location>
        <begin position="1139"/>
        <end position="1179"/>
    </location>
</feature>
<feature type="compositionally biased region" description="Polar residues" evidence="6">
    <location>
        <begin position="1080"/>
        <end position="1089"/>
    </location>
</feature>
<accession>A8Y2L6</accession>
<evidence type="ECO:0000313" key="9">
    <source>
        <dbReference type="EMBL" id="CAP39140.2"/>
    </source>
</evidence>
<evidence type="ECO:0000313" key="11">
    <source>
        <dbReference type="WormBase" id="CBG22588"/>
    </source>
</evidence>
<feature type="compositionally biased region" description="Basic and acidic residues" evidence="6">
    <location>
        <begin position="1022"/>
        <end position="1078"/>
    </location>
</feature>
<evidence type="ECO:0000256" key="1">
    <source>
        <dbReference type="ARBA" id="ARBA00007913"/>
    </source>
</evidence>
<dbReference type="FunCoup" id="A8Y2L6">
    <property type="interactions" value="3"/>
</dbReference>
<dbReference type="GO" id="GO:0005524">
    <property type="term" value="F:ATP binding"/>
    <property type="evidence" value="ECO:0007669"/>
    <property type="project" value="UniProtKB-KW"/>
</dbReference>
<protein>
    <submittedName>
        <fullName evidence="9">Protein CBG22588</fullName>
    </submittedName>
</protein>
<dbReference type="HOGENOM" id="CLU_007448_0_0_1"/>
<dbReference type="FunFam" id="3.40.50.300:FF:002131">
    <property type="entry name" value="Uncharacterized ATP-dependent helicase C05C10.2"/>
    <property type="match status" value="1"/>
</dbReference>
<keyword evidence="4" id="KW-0347">Helicase</keyword>
<dbReference type="KEGG" id="cbr:CBG_22588"/>
<feature type="region of interest" description="Disordered" evidence="6">
    <location>
        <begin position="1019"/>
        <end position="1180"/>
    </location>
</feature>
<dbReference type="Pfam" id="PF13086">
    <property type="entry name" value="AAA_11"/>
    <property type="match status" value="1"/>
</dbReference>
<feature type="compositionally biased region" description="Low complexity" evidence="6">
    <location>
        <begin position="7"/>
        <end position="17"/>
    </location>
</feature>
<feature type="domain" description="DNA2/NAM7 helicase-like C-terminal" evidence="8">
    <location>
        <begin position="786"/>
        <end position="979"/>
    </location>
</feature>
<name>A8Y2L6_CAEBR</name>
<proteinExistence type="inferred from homology"/>
<dbReference type="AlphaFoldDB" id="A8Y2L6"/>
<dbReference type="PANTHER" id="PTHR43788">
    <property type="entry name" value="DNA2/NAM7 HELICASE FAMILY MEMBER"/>
    <property type="match status" value="1"/>
</dbReference>
<dbReference type="GO" id="GO:0016604">
    <property type="term" value="C:nuclear body"/>
    <property type="evidence" value="ECO:0000318"/>
    <property type="project" value="GO_Central"/>
</dbReference>
<dbReference type="STRING" id="6238.A8Y2L6"/>
<dbReference type="FunFam" id="3.40.50.300:FF:003203">
    <property type="entry name" value="Protein CBG22588"/>
    <property type="match status" value="1"/>
</dbReference>
<feature type="domain" description="DNA2/NAM7 helicase helicase" evidence="7">
    <location>
        <begin position="526"/>
        <end position="768"/>
    </location>
</feature>
<evidence type="ECO:0000256" key="6">
    <source>
        <dbReference type="SAM" id="MobiDB-lite"/>
    </source>
</evidence>
<dbReference type="CTD" id="8574794"/>
<dbReference type="Proteomes" id="UP000008549">
    <property type="component" value="Unassembled WGS sequence"/>
</dbReference>
<dbReference type="InterPro" id="IPR050534">
    <property type="entry name" value="Coronavir_polyprotein_1ab"/>
</dbReference>
<keyword evidence="3" id="KW-0378">Hydrolase</keyword>
<evidence type="ECO:0000256" key="5">
    <source>
        <dbReference type="ARBA" id="ARBA00022840"/>
    </source>
</evidence>
<dbReference type="InterPro" id="IPR041679">
    <property type="entry name" value="DNA2/NAM7-like_C"/>
</dbReference>
<dbReference type="GO" id="GO:0004386">
    <property type="term" value="F:helicase activity"/>
    <property type="evidence" value="ECO:0007669"/>
    <property type="project" value="UniProtKB-KW"/>
</dbReference>
<dbReference type="CDD" id="cd18808">
    <property type="entry name" value="SF1_C_Upf1"/>
    <property type="match status" value="1"/>
</dbReference>
<dbReference type="GO" id="GO:0003723">
    <property type="term" value="F:RNA binding"/>
    <property type="evidence" value="ECO:0000318"/>
    <property type="project" value="GO_Central"/>
</dbReference>
<keyword evidence="5" id="KW-0067">ATP-binding</keyword>
<dbReference type="InParanoid" id="A8Y2L6"/>
<reference evidence="9 10" key="1">
    <citation type="journal article" date="2003" name="PLoS Biol.">
        <title>The genome sequence of Caenorhabditis briggsae: a platform for comparative genomics.</title>
        <authorList>
            <person name="Stein L.D."/>
            <person name="Bao Z."/>
            <person name="Blasiar D."/>
            <person name="Blumenthal T."/>
            <person name="Brent M.R."/>
            <person name="Chen N."/>
            <person name="Chinwalla A."/>
            <person name="Clarke L."/>
            <person name="Clee C."/>
            <person name="Coghlan A."/>
            <person name="Coulson A."/>
            <person name="D'Eustachio P."/>
            <person name="Fitch D.H."/>
            <person name="Fulton L.A."/>
            <person name="Fulton R.E."/>
            <person name="Griffiths-Jones S."/>
            <person name="Harris T.W."/>
            <person name="Hillier L.W."/>
            <person name="Kamath R."/>
            <person name="Kuwabara P.E."/>
            <person name="Mardis E.R."/>
            <person name="Marra M.A."/>
            <person name="Miner T.L."/>
            <person name="Minx P."/>
            <person name="Mullikin J.C."/>
            <person name="Plumb R.W."/>
            <person name="Rogers J."/>
            <person name="Schein J.E."/>
            <person name="Sohrmann M."/>
            <person name="Spieth J."/>
            <person name="Stajich J.E."/>
            <person name="Wei C."/>
            <person name="Willey D."/>
            <person name="Wilson R.K."/>
            <person name="Durbin R."/>
            <person name="Waterston R.H."/>
        </authorList>
    </citation>
    <scope>NUCLEOTIDE SEQUENCE [LARGE SCALE GENOMIC DNA]</scope>
    <source>
        <strain evidence="9 10">AF16</strain>
    </source>
</reference>
<evidence type="ECO:0000259" key="8">
    <source>
        <dbReference type="Pfam" id="PF13087"/>
    </source>
</evidence>
<dbReference type="EMBL" id="HE600984">
    <property type="protein sequence ID" value="CAP39140.2"/>
    <property type="molecule type" value="Genomic_DNA"/>
</dbReference>
<keyword evidence="2" id="KW-0547">Nucleotide-binding</keyword>
<dbReference type="GO" id="GO:0001147">
    <property type="term" value="F:transcription termination site sequence-specific DNA binding"/>
    <property type="evidence" value="ECO:0000318"/>
    <property type="project" value="GO_Central"/>
</dbReference>
<reference evidence="9 10" key="2">
    <citation type="journal article" date="2011" name="PLoS Genet.">
        <title>Caenorhabditis briggsae recombinant inbred line genotypes reveal inter-strain incompatibility and the evolution of recombination.</title>
        <authorList>
            <person name="Ross J.A."/>
            <person name="Koboldt D.C."/>
            <person name="Staisch J.E."/>
            <person name="Chamberlin H.M."/>
            <person name="Gupta B.P."/>
            <person name="Miller R.D."/>
            <person name="Baird S.E."/>
            <person name="Haag E.S."/>
        </authorList>
    </citation>
    <scope>NUCLEOTIDE SEQUENCE [LARGE SCALE GENOMIC DNA]</scope>
    <source>
        <strain evidence="9 10">AF16</strain>
    </source>
</reference>
<feature type="compositionally biased region" description="Basic residues" evidence="6">
    <location>
        <begin position="1105"/>
        <end position="1119"/>
    </location>
</feature>
<dbReference type="GO" id="GO:0006369">
    <property type="term" value="P:termination of RNA polymerase II transcription"/>
    <property type="evidence" value="ECO:0000318"/>
    <property type="project" value="GO_Central"/>
</dbReference>
<dbReference type="OMA" id="KSEYHEN"/>
<dbReference type="Pfam" id="PF13087">
    <property type="entry name" value="AAA_12"/>
    <property type="match status" value="1"/>
</dbReference>
<evidence type="ECO:0000256" key="3">
    <source>
        <dbReference type="ARBA" id="ARBA00022801"/>
    </source>
</evidence>
<dbReference type="eggNOG" id="KOG1801">
    <property type="taxonomic scope" value="Eukaryota"/>
</dbReference>
<comment type="similarity">
    <text evidence="1">Belongs to the DNA2/NAM7 helicase family.</text>
</comment>
<keyword evidence="10" id="KW-1185">Reference proteome</keyword>